<dbReference type="GO" id="GO:0005509">
    <property type="term" value="F:calcium ion binding"/>
    <property type="evidence" value="ECO:0007669"/>
    <property type="project" value="InterPro"/>
</dbReference>
<dbReference type="Proteomes" id="UP000264310">
    <property type="component" value="Unassembled WGS sequence"/>
</dbReference>
<proteinExistence type="inferred from homology"/>
<dbReference type="GO" id="GO:0008270">
    <property type="term" value="F:zinc ion binding"/>
    <property type="evidence" value="ECO:0007669"/>
    <property type="project" value="InterPro"/>
</dbReference>
<comment type="cofactor">
    <cofactor evidence="1">
        <name>Ca(2+)</name>
        <dbReference type="ChEBI" id="CHEBI:29108"/>
    </cofactor>
</comment>
<feature type="region of interest" description="Disordered" evidence="6">
    <location>
        <begin position="462"/>
        <end position="522"/>
    </location>
</feature>
<dbReference type="CDD" id="cd04277">
    <property type="entry name" value="ZnMc_serralysin_like"/>
    <property type="match status" value="1"/>
</dbReference>
<dbReference type="Gene3D" id="2.150.10.10">
    <property type="entry name" value="Serralysin-like metalloprotease, C-terminal"/>
    <property type="match status" value="2"/>
</dbReference>
<feature type="compositionally biased region" description="Pro residues" evidence="6">
    <location>
        <begin position="492"/>
        <end position="521"/>
    </location>
</feature>
<evidence type="ECO:0000256" key="2">
    <source>
        <dbReference type="ARBA" id="ARBA00004613"/>
    </source>
</evidence>
<dbReference type="PANTHER" id="PTHR38340">
    <property type="entry name" value="S-LAYER PROTEIN"/>
    <property type="match status" value="1"/>
</dbReference>
<feature type="compositionally biased region" description="Low complexity" evidence="6">
    <location>
        <begin position="474"/>
        <end position="491"/>
    </location>
</feature>
<dbReference type="RefSeq" id="WP_116682467.1">
    <property type="nucleotide sequence ID" value="NZ_QURL01000003.1"/>
</dbReference>
<comment type="caution">
    <text evidence="8">The sequence shown here is derived from an EMBL/GenBank/DDBJ whole genome shotgun (WGS) entry which is preliminary data.</text>
</comment>
<dbReference type="InterPro" id="IPR006026">
    <property type="entry name" value="Peptidase_Metallo"/>
</dbReference>
<dbReference type="Pfam" id="PF00353">
    <property type="entry name" value="HemolysinCabind"/>
    <property type="match status" value="1"/>
</dbReference>
<dbReference type="InterPro" id="IPR034033">
    <property type="entry name" value="Serralysin-like"/>
</dbReference>
<dbReference type="OrthoDB" id="733404at2"/>
<comment type="similarity">
    <text evidence="3">Belongs to the peptidase M10B family.</text>
</comment>
<dbReference type="InterPro" id="IPR013858">
    <property type="entry name" value="Peptidase_M10B_C"/>
</dbReference>
<dbReference type="AlphaFoldDB" id="A0A371X4A6"/>
<evidence type="ECO:0000313" key="9">
    <source>
        <dbReference type="Proteomes" id="UP000264310"/>
    </source>
</evidence>
<keyword evidence="5" id="KW-0677">Repeat</keyword>
<keyword evidence="9" id="KW-1185">Reference proteome</keyword>
<dbReference type="GO" id="GO:0005615">
    <property type="term" value="C:extracellular space"/>
    <property type="evidence" value="ECO:0007669"/>
    <property type="project" value="InterPro"/>
</dbReference>
<evidence type="ECO:0000259" key="7">
    <source>
        <dbReference type="SMART" id="SM00235"/>
    </source>
</evidence>
<dbReference type="InterPro" id="IPR011049">
    <property type="entry name" value="Serralysin-like_metalloprot_C"/>
</dbReference>
<dbReference type="SUPFAM" id="SSF55486">
    <property type="entry name" value="Metalloproteases ('zincins'), catalytic domain"/>
    <property type="match status" value="1"/>
</dbReference>
<dbReference type="GO" id="GO:0008237">
    <property type="term" value="F:metallopeptidase activity"/>
    <property type="evidence" value="ECO:0007669"/>
    <property type="project" value="InterPro"/>
</dbReference>
<feature type="compositionally biased region" description="Gly residues" evidence="6">
    <location>
        <begin position="462"/>
        <end position="473"/>
    </location>
</feature>
<dbReference type="InterPro" id="IPR024079">
    <property type="entry name" value="MetalloPept_cat_dom_sf"/>
</dbReference>
<dbReference type="Gene3D" id="3.40.390.10">
    <property type="entry name" value="Collagenase (Catalytic Domain)"/>
    <property type="match status" value="1"/>
</dbReference>
<protein>
    <recommendedName>
        <fullName evidence="7">Peptidase metallopeptidase domain-containing protein</fullName>
    </recommendedName>
</protein>
<dbReference type="EMBL" id="QURL01000003">
    <property type="protein sequence ID" value="RFC64047.1"/>
    <property type="molecule type" value="Genomic_DNA"/>
</dbReference>
<gene>
    <name evidence="8" type="ORF">DYI37_06680</name>
</gene>
<name>A0A371X4A6_9HYPH</name>
<dbReference type="SMART" id="SM00235">
    <property type="entry name" value="ZnMc"/>
    <property type="match status" value="1"/>
</dbReference>
<feature type="domain" description="Peptidase metallopeptidase" evidence="7">
    <location>
        <begin position="70"/>
        <end position="240"/>
    </location>
</feature>
<dbReference type="Pfam" id="PF13583">
    <property type="entry name" value="Reprolysin_4"/>
    <property type="match status" value="1"/>
</dbReference>
<keyword evidence="4" id="KW-0964">Secreted</keyword>
<reference evidence="8 9" key="1">
    <citation type="submission" date="2018-08" db="EMBL/GenBank/DDBJ databases">
        <title>Fulvimarina sp. 85, whole genome shotgun sequence.</title>
        <authorList>
            <person name="Tuo L."/>
        </authorList>
    </citation>
    <scope>NUCLEOTIDE SEQUENCE [LARGE SCALE GENOMIC DNA]</scope>
    <source>
        <strain evidence="8 9">85</strain>
    </source>
</reference>
<evidence type="ECO:0000256" key="6">
    <source>
        <dbReference type="SAM" id="MobiDB-lite"/>
    </source>
</evidence>
<dbReference type="GO" id="GO:0006508">
    <property type="term" value="P:proteolysis"/>
    <property type="evidence" value="ECO:0007669"/>
    <property type="project" value="InterPro"/>
</dbReference>
<dbReference type="PANTHER" id="PTHR38340:SF1">
    <property type="entry name" value="S-LAYER PROTEIN"/>
    <property type="match status" value="1"/>
</dbReference>
<dbReference type="InterPro" id="IPR050557">
    <property type="entry name" value="RTX_toxin/Mannuronan_C5-epim"/>
</dbReference>
<organism evidence="8 9">
    <name type="scientific">Fulvimarina endophytica</name>
    <dbReference type="NCBI Taxonomy" id="2293836"/>
    <lineage>
        <taxon>Bacteria</taxon>
        <taxon>Pseudomonadati</taxon>
        <taxon>Pseudomonadota</taxon>
        <taxon>Alphaproteobacteria</taxon>
        <taxon>Hyphomicrobiales</taxon>
        <taxon>Aurantimonadaceae</taxon>
        <taxon>Fulvimarina</taxon>
    </lineage>
</organism>
<evidence type="ECO:0000313" key="8">
    <source>
        <dbReference type="EMBL" id="RFC64047.1"/>
    </source>
</evidence>
<dbReference type="InterPro" id="IPR001343">
    <property type="entry name" value="Hemolysn_Ca-bd"/>
</dbReference>
<dbReference type="SUPFAM" id="SSF51120">
    <property type="entry name" value="beta-Roll"/>
    <property type="match status" value="2"/>
</dbReference>
<accession>A0A371X4A6</accession>
<sequence>MTSDARDTLLHVSGCGCAACSMDIDRRVMADPSGVTGTAGARVVASLDEMADYLRVGYWGNSGIRHNLGATGNDPNNGVLHYNLSGTGGALAYSGVNDADGVSAARAELIRDAFDVYSAVLGIRFVETTSTDAGLVDFFFTDNASGAYAGSVRYGDGSIYYSYVNVAASWSGATSTYDDYTLQTIFHEIGHALGLGHQGNYNGSGGYSTSAQFQNDSWQATMMSYFSQSENTEVAASYALLQTPMAVDWIALDDIYGRYGYGTANAFTGDTVYGFNTTISAEESRIWNAYATYAGRTASTIVDAGGIDTVDFSGYRADQRIDLTVQTGGQTSQNASNIGGRIGNLTLAVGTVIENAIGGAGNDILIGNGADNRLVGNGGNDVFYGRGGNDVFDGGAGFDQVVYDIAFSAFSFRLLEGAIEVVGEAVGEGIDRVLDTIESIRFSDIAYGFSDLVAMIGSAGTTGGSSGGTGGAGTVTPTPAPTTQPAVTPTVNPAPTPAPTPAPAPAPTPAPTPVAPPPTPDTTPKFKVVVDGTERVVPASAYTGPVAGIDWQHLGSGAAREEIFGTGQADFINGLAGDDVIFGGKGNDILDAGVGSGFLGGEEGIDTFFVDARGGQVAWSTITDFIPGSEQVTIWGFRPGISRIFWENRAGAAGYEGATVFIDIDGSSQSDRSGVDVAVTFTGHSVGSLGPSFELDGLLWFRPGIS</sequence>
<evidence type="ECO:0000256" key="4">
    <source>
        <dbReference type="ARBA" id="ARBA00022525"/>
    </source>
</evidence>
<dbReference type="PRINTS" id="PR00313">
    <property type="entry name" value="CABNDNGRPT"/>
</dbReference>
<dbReference type="Pfam" id="PF08548">
    <property type="entry name" value="Peptidase_M10_C"/>
    <property type="match status" value="1"/>
</dbReference>
<evidence type="ECO:0000256" key="1">
    <source>
        <dbReference type="ARBA" id="ARBA00001913"/>
    </source>
</evidence>
<evidence type="ECO:0000256" key="5">
    <source>
        <dbReference type="ARBA" id="ARBA00022737"/>
    </source>
</evidence>
<evidence type="ECO:0000256" key="3">
    <source>
        <dbReference type="ARBA" id="ARBA00009490"/>
    </source>
</evidence>
<comment type="subcellular location">
    <subcellularLocation>
        <location evidence="2">Secreted</location>
    </subcellularLocation>
</comment>